<name>A0AAN6ZBZ8_9PEZI</name>
<feature type="compositionally biased region" description="Basic and acidic residues" evidence="1">
    <location>
        <begin position="31"/>
        <end position="45"/>
    </location>
</feature>
<reference evidence="2" key="1">
    <citation type="journal article" date="2023" name="Mol. Phylogenet. Evol.">
        <title>Genome-scale phylogeny and comparative genomics of the fungal order Sordariales.</title>
        <authorList>
            <person name="Hensen N."/>
            <person name="Bonometti L."/>
            <person name="Westerberg I."/>
            <person name="Brannstrom I.O."/>
            <person name="Guillou S."/>
            <person name="Cros-Aarteil S."/>
            <person name="Calhoun S."/>
            <person name="Haridas S."/>
            <person name="Kuo A."/>
            <person name="Mondo S."/>
            <person name="Pangilinan J."/>
            <person name="Riley R."/>
            <person name="LaButti K."/>
            <person name="Andreopoulos B."/>
            <person name="Lipzen A."/>
            <person name="Chen C."/>
            <person name="Yan M."/>
            <person name="Daum C."/>
            <person name="Ng V."/>
            <person name="Clum A."/>
            <person name="Steindorff A."/>
            <person name="Ohm R.A."/>
            <person name="Martin F."/>
            <person name="Silar P."/>
            <person name="Natvig D.O."/>
            <person name="Lalanne C."/>
            <person name="Gautier V."/>
            <person name="Ament-Velasquez S.L."/>
            <person name="Kruys A."/>
            <person name="Hutchinson M.I."/>
            <person name="Powell A.J."/>
            <person name="Barry K."/>
            <person name="Miller A.N."/>
            <person name="Grigoriev I.V."/>
            <person name="Debuchy R."/>
            <person name="Gladieux P."/>
            <person name="Hiltunen Thoren M."/>
            <person name="Johannesson H."/>
        </authorList>
    </citation>
    <scope>NUCLEOTIDE SEQUENCE</scope>
    <source>
        <strain evidence="2">CBS 123565</strain>
    </source>
</reference>
<dbReference type="EMBL" id="MU853418">
    <property type="protein sequence ID" value="KAK4132351.1"/>
    <property type="molecule type" value="Genomic_DNA"/>
</dbReference>
<protein>
    <submittedName>
        <fullName evidence="2">Uncharacterized protein</fullName>
    </submittedName>
</protein>
<dbReference type="Proteomes" id="UP001304895">
    <property type="component" value="Unassembled WGS sequence"/>
</dbReference>
<evidence type="ECO:0000313" key="3">
    <source>
        <dbReference type="Proteomes" id="UP001304895"/>
    </source>
</evidence>
<sequence>MARIRRAQERGRTDVKLSKEELAAYQRRLQRLEDDERRQGREKRVAIPIAQLDPGLRRRQSSIVDSPPRQPSPELGEERLAGYPPMGYFPPPSSRSRPHSRTVSSRPPSRAPADRDPSSSPFTYTYVHRPDQPPPLLDAFQYMAGTRVSYHSGAGSVRNSVQEVADLYNSYASGPSTRTTSRRQSGGDSKDGETSNEDDRRADRVSSSGTGGRGRPRDNSDGRREHVPQPRAPRDRTPPPASKKSSAAPSPVKRKAVSGSSKSSGRKKGK</sequence>
<feature type="compositionally biased region" description="Low complexity" evidence="1">
    <location>
        <begin position="242"/>
        <end position="263"/>
    </location>
</feature>
<evidence type="ECO:0000313" key="2">
    <source>
        <dbReference type="EMBL" id="KAK4132351.1"/>
    </source>
</evidence>
<feature type="region of interest" description="Disordered" evidence="1">
    <location>
        <begin position="31"/>
        <end position="137"/>
    </location>
</feature>
<keyword evidence="3" id="KW-1185">Reference proteome</keyword>
<gene>
    <name evidence="2" type="ORF">BT67DRAFT_385817</name>
</gene>
<comment type="caution">
    <text evidence="2">The sequence shown here is derived from an EMBL/GenBank/DDBJ whole genome shotgun (WGS) entry which is preliminary data.</text>
</comment>
<evidence type="ECO:0000256" key="1">
    <source>
        <dbReference type="SAM" id="MobiDB-lite"/>
    </source>
</evidence>
<organism evidence="2 3">
    <name type="scientific">Trichocladium antarcticum</name>
    <dbReference type="NCBI Taxonomy" id="1450529"/>
    <lineage>
        <taxon>Eukaryota</taxon>
        <taxon>Fungi</taxon>
        <taxon>Dikarya</taxon>
        <taxon>Ascomycota</taxon>
        <taxon>Pezizomycotina</taxon>
        <taxon>Sordariomycetes</taxon>
        <taxon>Sordariomycetidae</taxon>
        <taxon>Sordariales</taxon>
        <taxon>Chaetomiaceae</taxon>
        <taxon>Trichocladium</taxon>
    </lineage>
</organism>
<accession>A0AAN6ZBZ8</accession>
<reference evidence="2" key="2">
    <citation type="submission" date="2023-05" db="EMBL/GenBank/DDBJ databases">
        <authorList>
            <consortium name="Lawrence Berkeley National Laboratory"/>
            <person name="Steindorff A."/>
            <person name="Hensen N."/>
            <person name="Bonometti L."/>
            <person name="Westerberg I."/>
            <person name="Brannstrom I.O."/>
            <person name="Guillou S."/>
            <person name="Cros-Aarteil S."/>
            <person name="Calhoun S."/>
            <person name="Haridas S."/>
            <person name="Kuo A."/>
            <person name="Mondo S."/>
            <person name="Pangilinan J."/>
            <person name="Riley R."/>
            <person name="Labutti K."/>
            <person name="Andreopoulos B."/>
            <person name="Lipzen A."/>
            <person name="Chen C."/>
            <person name="Yanf M."/>
            <person name="Daum C."/>
            <person name="Ng V."/>
            <person name="Clum A."/>
            <person name="Ohm R."/>
            <person name="Martin F."/>
            <person name="Silar P."/>
            <person name="Natvig D."/>
            <person name="Lalanne C."/>
            <person name="Gautier V."/>
            <person name="Ament-Velasquez S.L."/>
            <person name="Kruys A."/>
            <person name="Hutchinson M.I."/>
            <person name="Powell A.J."/>
            <person name="Barry K."/>
            <person name="Miller A.N."/>
            <person name="Grigoriev I.V."/>
            <person name="Debuchy R."/>
            <person name="Gladieux P."/>
            <person name="Thoren M.H."/>
            <person name="Johannesson H."/>
        </authorList>
    </citation>
    <scope>NUCLEOTIDE SEQUENCE</scope>
    <source>
        <strain evidence="2">CBS 123565</strain>
    </source>
</reference>
<dbReference type="AlphaFoldDB" id="A0AAN6ZBZ8"/>
<feature type="compositionally biased region" description="Polar residues" evidence="1">
    <location>
        <begin position="170"/>
        <end position="187"/>
    </location>
</feature>
<proteinExistence type="predicted"/>
<feature type="region of interest" description="Disordered" evidence="1">
    <location>
        <begin position="168"/>
        <end position="270"/>
    </location>
</feature>
<feature type="compositionally biased region" description="Basic and acidic residues" evidence="1">
    <location>
        <begin position="215"/>
        <end position="237"/>
    </location>
</feature>
<feature type="compositionally biased region" description="Basic and acidic residues" evidence="1">
    <location>
        <begin position="188"/>
        <end position="204"/>
    </location>
</feature>